<feature type="compositionally biased region" description="Low complexity" evidence="1">
    <location>
        <begin position="31"/>
        <end position="40"/>
    </location>
</feature>
<reference evidence="2 3" key="1">
    <citation type="submission" date="2020-02" db="EMBL/GenBank/DDBJ databases">
        <authorList>
            <person name="Ferguson B K."/>
        </authorList>
    </citation>
    <scope>NUCLEOTIDE SEQUENCE [LARGE SCALE GENOMIC DNA]</scope>
</reference>
<name>A0A6H5GPL1_9HEMI</name>
<accession>A0A6H5GPL1</accession>
<proteinExistence type="predicted"/>
<protein>
    <submittedName>
        <fullName evidence="2">Uncharacterized protein</fullName>
    </submittedName>
</protein>
<evidence type="ECO:0000313" key="3">
    <source>
        <dbReference type="Proteomes" id="UP000479000"/>
    </source>
</evidence>
<dbReference type="EMBL" id="CADCXU010015639">
    <property type="protein sequence ID" value="CAB0004955.1"/>
    <property type="molecule type" value="Genomic_DNA"/>
</dbReference>
<gene>
    <name evidence="2" type="ORF">NTEN_LOCUS10432</name>
</gene>
<evidence type="ECO:0000256" key="1">
    <source>
        <dbReference type="SAM" id="MobiDB-lite"/>
    </source>
</evidence>
<dbReference type="Proteomes" id="UP000479000">
    <property type="component" value="Unassembled WGS sequence"/>
</dbReference>
<evidence type="ECO:0000313" key="2">
    <source>
        <dbReference type="EMBL" id="CAB0004955.1"/>
    </source>
</evidence>
<organism evidence="2 3">
    <name type="scientific">Nesidiocoris tenuis</name>
    <dbReference type="NCBI Taxonomy" id="355587"/>
    <lineage>
        <taxon>Eukaryota</taxon>
        <taxon>Metazoa</taxon>
        <taxon>Ecdysozoa</taxon>
        <taxon>Arthropoda</taxon>
        <taxon>Hexapoda</taxon>
        <taxon>Insecta</taxon>
        <taxon>Pterygota</taxon>
        <taxon>Neoptera</taxon>
        <taxon>Paraneoptera</taxon>
        <taxon>Hemiptera</taxon>
        <taxon>Heteroptera</taxon>
        <taxon>Panheteroptera</taxon>
        <taxon>Cimicomorpha</taxon>
        <taxon>Miridae</taxon>
        <taxon>Dicyphina</taxon>
        <taxon>Nesidiocoris</taxon>
    </lineage>
</organism>
<keyword evidence="3" id="KW-1185">Reference proteome</keyword>
<dbReference type="AlphaFoldDB" id="A0A6H5GPL1"/>
<feature type="non-terminal residue" evidence="2">
    <location>
        <position position="1"/>
    </location>
</feature>
<sequence length="76" mass="9099">LHQPVSRSLAEVESRWSAGMQRQLRSRRSRQSFSSRLLSRPQEEPAYGHRLFQAGPSMVRQWAALQYHHQYTWNYQ</sequence>
<feature type="region of interest" description="Disordered" evidence="1">
    <location>
        <begin position="21"/>
        <end position="42"/>
    </location>
</feature>